<feature type="domain" description="Tyr recombinase" evidence="4">
    <location>
        <begin position="1023"/>
        <end position="1165"/>
    </location>
</feature>
<organism evidence="5 6">
    <name type="scientific">Symbiodinium microadriaticum</name>
    <name type="common">Dinoflagellate</name>
    <name type="synonym">Zooxanthella microadriatica</name>
    <dbReference type="NCBI Taxonomy" id="2951"/>
    <lineage>
        <taxon>Eukaryota</taxon>
        <taxon>Sar</taxon>
        <taxon>Alveolata</taxon>
        <taxon>Dinophyceae</taxon>
        <taxon>Suessiales</taxon>
        <taxon>Symbiodiniaceae</taxon>
        <taxon>Symbiodinium</taxon>
    </lineage>
</organism>
<dbReference type="OrthoDB" id="10519644at2759"/>
<evidence type="ECO:0000313" key="6">
    <source>
        <dbReference type="Proteomes" id="UP000186817"/>
    </source>
</evidence>
<dbReference type="EMBL" id="LSRX01001016">
    <property type="protein sequence ID" value="OLP84819.1"/>
    <property type="molecule type" value="Genomic_DNA"/>
</dbReference>
<dbReference type="GO" id="GO:0015074">
    <property type="term" value="P:DNA integration"/>
    <property type="evidence" value="ECO:0007669"/>
    <property type="project" value="InterPro"/>
</dbReference>
<dbReference type="GO" id="GO:0003677">
    <property type="term" value="F:DNA binding"/>
    <property type="evidence" value="ECO:0007669"/>
    <property type="project" value="InterPro"/>
</dbReference>
<dbReference type="Pfam" id="PF00589">
    <property type="entry name" value="Phage_integrase"/>
    <property type="match status" value="1"/>
</dbReference>
<dbReference type="PANTHER" id="PTHR34605:SF3">
    <property type="entry name" value="P CELL-TYPE AGGLUTINATION PROTEIN MAP4-LIKE-RELATED"/>
    <property type="match status" value="1"/>
</dbReference>
<proteinExistence type="predicted"/>
<keyword evidence="3" id="KW-0732">Signal</keyword>
<evidence type="ECO:0000313" key="5">
    <source>
        <dbReference type="EMBL" id="OLP84819.1"/>
    </source>
</evidence>
<feature type="compositionally biased region" description="Low complexity" evidence="2">
    <location>
        <begin position="376"/>
        <end position="402"/>
    </location>
</feature>
<feature type="compositionally biased region" description="Basic residues" evidence="2">
    <location>
        <begin position="350"/>
        <end position="373"/>
    </location>
</feature>
<dbReference type="CDD" id="cd00397">
    <property type="entry name" value="DNA_BRE_C"/>
    <property type="match status" value="1"/>
</dbReference>
<dbReference type="GO" id="GO:0006310">
    <property type="term" value="P:DNA recombination"/>
    <property type="evidence" value="ECO:0007669"/>
    <property type="project" value="UniProtKB-KW"/>
</dbReference>
<accession>A0A1Q9CPF9</accession>
<keyword evidence="1" id="KW-0233">DNA recombination</keyword>
<feature type="chain" id="PRO_5012525531" description="Tyr recombinase domain-containing protein" evidence="3">
    <location>
        <begin position="16"/>
        <end position="1381"/>
    </location>
</feature>
<dbReference type="Proteomes" id="UP000186817">
    <property type="component" value="Unassembled WGS sequence"/>
</dbReference>
<feature type="compositionally biased region" description="Basic and acidic residues" evidence="2">
    <location>
        <begin position="302"/>
        <end position="328"/>
    </location>
</feature>
<reference evidence="5 6" key="1">
    <citation type="submission" date="2016-02" db="EMBL/GenBank/DDBJ databases">
        <title>Genome analysis of coral dinoflagellate symbionts highlights evolutionary adaptations to a symbiotic lifestyle.</title>
        <authorList>
            <person name="Aranda M."/>
            <person name="Li Y."/>
            <person name="Liew Y.J."/>
            <person name="Baumgarten S."/>
            <person name="Simakov O."/>
            <person name="Wilson M."/>
            <person name="Piel J."/>
            <person name="Ashoor H."/>
            <person name="Bougouffa S."/>
            <person name="Bajic V.B."/>
            <person name="Ryu T."/>
            <person name="Ravasi T."/>
            <person name="Bayer T."/>
            <person name="Micklem G."/>
            <person name="Kim H."/>
            <person name="Bhak J."/>
            <person name="Lajeunesse T.C."/>
            <person name="Voolstra C.R."/>
        </authorList>
    </citation>
    <scope>NUCLEOTIDE SEQUENCE [LARGE SCALE GENOMIC DNA]</scope>
    <source>
        <strain evidence="5 6">CCMP2467</strain>
    </source>
</reference>
<feature type="region of interest" description="Disordered" evidence="2">
    <location>
        <begin position="539"/>
        <end position="578"/>
    </location>
</feature>
<comment type="caution">
    <text evidence="5">The sequence shown here is derived from an EMBL/GenBank/DDBJ whole genome shotgun (WGS) entry which is preliminary data.</text>
</comment>
<protein>
    <recommendedName>
        <fullName evidence="4">Tyr recombinase domain-containing protein</fullName>
    </recommendedName>
</protein>
<dbReference type="InterPro" id="IPR011010">
    <property type="entry name" value="DNA_brk_join_enz"/>
</dbReference>
<dbReference type="InterPro" id="IPR002104">
    <property type="entry name" value="Integrase_catalytic"/>
</dbReference>
<dbReference type="InterPro" id="IPR013762">
    <property type="entry name" value="Integrase-like_cat_sf"/>
</dbReference>
<feature type="region of interest" description="Disordered" evidence="2">
    <location>
        <begin position="302"/>
        <end position="408"/>
    </location>
</feature>
<gene>
    <name evidence="5" type="ORF">AK812_SmicGene34266</name>
</gene>
<dbReference type="PANTHER" id="PTHR34605">
    <property type="entry name" value="PHAGE_INTEGRASE DOMAIN-CONTAINING PROTEIN"/>
    <property type="match status" value="1"/>
</dbReference>
<feature type="signal peptide" evidence="3">
    <location>
        <begin position="1"/>
        <end position="15"/>
    </location>
</feature>
<evidence type="ECO:0000256" key="1">
    <source>
        <dbReference type="ARBA" id="ARBA00023172"/>
    </source>
</evidence>
<dbReference type="InterPro" id="IPR052925">
    <property type="entry name" value="Phage_Integrase-like_Recomb"/>
</dbReference>
<dbReference type="Gene3D" id="1.10.443.10">
    <property type="entry name" value="Intergrase catalytic core"/>
    <property type="match status" value="1"/>
</dbReference>
<dbReference type="SUPFAM" id="SSF56349">
    <property type="entry name" value="DNA breaking-rejoining enzymes"/>
    <property type="match status" value="1"/>
</dbReference>
<sequence length="1381" mass="155054">MRWLLLLAHASLASGGARPAAERMLGLCDDGAPSDGVLASYWLVSTWHGHQGRMDLNELREYNVRPLFLHHCLVQTDVREFLDQAWVAGLRVVVELQPSLYVEPGLGCFTTGFDCYDRIKVAYRQLLSQGGIWADGEYHPAVQALLLARDPVSLALERGYGARAALLGVVSAWDGVLGAEMDFGVARPVPLDITVFLPMDLPGETPAGAEGCFRRKASQGGCAGSHSLRGLYVAAYQELRDWVSFGKPPGPHGVYERETSGGIHGLTVVKEDAAASWALNIQSLPAESPSGVGPLEKELAELARPKGKLAEARGGREKEAETGEDKASIRTGSRSFKGGPLDPTKTVRGILRRAKKRKKKTGKKKRKKERRGGRGSSSSHTSESTDTEGNSSNISIDSQDSGHPFREGHRVRQLARKYPGLLCRHALDEMGRILVQHGGEEDNRILPLYQKYMRQHVLTQGATAGQKRELLTLAAIADRLIARDIHGSLDVVTQRIKAIEMVVGGATWPVAQNLELIPMDQERLAGVAEAQGAVREYRQETKAKRDMGKGKGWWDRDGKGKWTEKGKKGDGKKGTGKWERGSRLHLQTEVTNFRAVREEKTAEGNNQRKRDLFPLPLPGKHMLAEYRQTGNMSKVWLYVLVCGLNYLHSGRYGEVVVAPPTQLQSQVLAYLEDRVGVFLEHEFQVEQFLWSKFLQTRSLSYSGEEVRTARWTSWVHVKPALPYGAIGKIPAISLAEGGVLDALQNPERYLNANWDKHEVRSSRVMVDEQDWPELARGLVEYNLAAVIPESAVAKAGGRLVQNGLFGIEKGEQHEGIEIHRLIMNLVPFNSLCVSVEGDVGTLPLMHQMNALQLHPHEEMIISSEDVRCFFYVFSLPTSWEQTLMVQLEQVKFDVDVDAKGILDLRANTVSPKTRQRYHSALQAFYLFCQFRKRRIPDDAFSLDSLFAEFIEQLWEEGEGISLATDGLSGLQDIRPHLKGNLCLSWRLVKTWQRREMPRRAPPLPEDLLHALCGYFLSLNLPYMALALEVAFYGVLRTGELLHLRANHIDVSPALDCAVFNLGETKTSQRSGASDSITLQVKPVCCRLKQWQERSSSNAFLVPSEHHFRQAFDKALRALHLEAWAFRPYSLRRGGATMYFRKKASLDYVKLMGRWASDRTVRLYINDGLAQLASMQYDIRKPPLHAYFVRYLVQQRLDHGMTTRGALTCKRCGALTSICKRTIQAVGRFLRHSLQLQFCGTVGALTCKRCGALTSICKRTIQVPTIARHPFEKDPDRDLKLATHPYGEKVDRPGWKRTLDEPDLTRRGFWPPPDPPIGEAIYVPHNDVFNSFLDRWVQMFQLSPSLDEIVTYLRQFQEFLPTEYAQSWGKESSLIELNNTYN</sequence>
<name>A0A1Q9CPF9_SYMMI</name>
<evidence type="ECO:0000256" key="3">
    <source>
        <dbReference type="SAM" id="SignalP"/>
    </source>
</evidence>
<keyword evidence="6" id="KW-1185">Reference proteome</keyword>
<evidence type="ECO:0000256" key="2">
    <source>
        <dbReference type="SAM" id="MobiDB-lite"/>
    </source>
</evidence>
<evidence type="ECO:0000259" key="4">
    <source>
        <dbReference type="Pfam" id="PF00589"/>
    </source>
</evidence>